<name>A0A1G9LQY0_9GAMM</name>
<feature type="domain" description="ABM" evidence="1">
    <location>
        <begin position="25"/>
        <end position="82"/>
    </location>
</feature>
<dbReference type="STRING" id="119000.SAMN05661010_02223"/>
<reference evidence="2 3" key="1">
    <citation type="submission" date="2016-10" db="EMBL/GenBank/DDBJ databases">
        <authorList>
            <person name="de Groot N.N."/>
        </authorList>
    </citation>
    <scope>NUCLEOTIDE SEQUENCE [LARGE SCALE GENOMIC DNA]</scope>
    <source>
        <strain evidence="2 3">DSM 14789</strain>
    </source>
</reference>
<organism evidence="2 3">
    <name type="scientific">Modicisalibacter muralis</name>
    <dbReference type="NCBI Taxonomy" id="119000"/>
    <lineage>
        <taxon>Bacteria</taxon>
        <taxon>Pseudomonadati</taxon>
        <taxon>Pseudomonadota</taxon>
        <taxon>Gammaproteobacteria</taxon>
        <taxon>Oceanospirillales</taxon>
        <taxon>Halomonadaceae</taxon>
        <taxon>Modicisalibacter</taxon>
    </lineage>
</organism>
<evidence type="ECO:0000313" key="2">
    <source>
        <dbReference type="EMBL" id="SDL64452.1"/>
    </source>
</evidence>
<dbReference type="InterPro" id="IPR007138">
    <property type="entry name" value="ABM_dom"/>
</dbReference>
<proteinExistence type="predicted"/>
<dbReference type="InterPro" id="IPR011008">
    <property type="entry name" value="Dimeric_a/b-barrel"/>
</dbReference>
<dbReference type="GO" id="GO:0004497">
    <property type="term" value="F:monooxygenase activity"/>
    <property type="evidence" value="ECO:0007669"/>
    <property type="project" value="UniProtKB-KW"/>
</dbReference>
<dbReference type="AlphaFoldDB" id="A0A1G9LQY0"/>
<dbReference type="Proteomes" id="UP000198654">
    <property type="component" value="Unassembled WGS sequence"/>
</dbReference>
<dbReference type="CDD" id="cd02440">
    <property type="entry name" value="AdoMet_MTases"/>
    <property type="match status" value="1"/>
</dbReference>
<dbReference type="PANTHER" id="PTHR37811:SF2">
    <property type="entry name" value="ABM DOMAIN-CONTAINING PROTEIN"/>
    <property type="match status" value="1"/>
</dbReference>
<protein>
    <submittedName>
        <fullName evidence="2">Heme-degrading monooxygenase HmoA</fullName>
    </submittedName>
</protein>
<dbReference type="InterPro" id="IPR029063">
    <property type="entry name" value="SAM-dependent_MTases_sf"/>
</dbReference>
<dbReference type="EMBL" id="FNGI01000005">
    <property type="protein sequence ID" value="SDL64452.1"/>
    <property type="molecule type" value="Genomic_DNA"/>
</dbReference>
<evidence type="ECO:0000259" key="1">
    <source>
        <dbReference type="Pfam" id="PF03992"/>
    </source>
</evidence>
<dbReference type="InterPro" id="IPR052936">
    <property type="entry name" value="Jasmonate_Hydroxylase-like"/>
</dbReference>
<dbReference type="Pfam" id="PF13489">
    <property type="entry name" value="Methyltransf_23"/>
    <property type="match status" value="1"/>
</dbReference>
<keyword evidence="2" id="KW-0560">Oxidoreductase</keyword>
<keyword evidence="3" id="KW-1185">Reference proteome</keyword>
<dbReference type="Pfam" id="PF03992">
    <property type="entry name" value="ABM"/>
    <property type="match status" value="1"/>
</dbReference>
<dbReference type="PANTHER" id="PTHR37811">
    <property type="entry name" value="BLL5343 PROTEIN"/>
    <property type="match status" value="1"/>
</dbReference>
<accession>A0A1G9LQY0</accession>
<dbReference type="RefSeq" id="WP_217636573.1">
    <property type="nucleotide sequence ID" value="NZ_FNGI01000005.1"/>
</dbReference>
<evidence type="ECO:0000313" key="3">
    <source>
        <dbReference type="Proteomes" id="UP000198654"/>
    </source>
</evidence>
<gene>
    <name evidence="2" type="ORF">SAMN05661010_02223</name>
</gene>
<dbReference type="SUPFAM" id="SSF53335">
    <property type="entry name" value="S-adenosyl-L-methionine-dependent methyltransferases"/>
    <property type="match status" value="1"/>
</dbReference>
<dbReference type="Gene3D" id="3.40.50.150">
    <property type="entry name" value="Vaccinia Virus protein VP39"/>
    <property type="match status" value="1"/>
</dbReference>
<keyword evidence="2" id="KW-0503">Monooxygenase</keyword>
<dbReference type="Gene3D" id="3.30.70.100">
    <property type="match status" value="1"/>
</dbReference>
<dbReference type="SUPFAM" id="SSF54909">
    <property type="entry name" value="Dimeric alpha+beta barrel"/>
    <property type="match status" value="1"/>
</dbReference>
<sequence>MQAFANTPEPPYYAVIFTSELTPQHAGYAEMATRMVELAAQQPGFLGVESARDELGITVSYWRDEASIRAWKAELEHREAQRLGRERWYSGYRVRVARIERDYGFSLSDAVCAVTAEAGEKPRGEIQRVSWDCNAQAWTQAIREGLVASRRVTDAAIVAAMLEHAPRRVLDLGCGEGWLSRELTTRNVAAVGVDACEALVESAREQGGDCHALDYATLASAQRVDLPTALHSDFDIIVANFSLLDEDVGALLRRVTEWLAPGGRLLIQTLHPWAALGDEEYRSGWRREDFQAFGSDFSASMPWYYRPLGDWLTLLASAGLSLERLEEPLHPETHRPLSILMHCRSAD</sequence>